<sequence length="74" mass="8181">MVRPIKSICIFLVSLLLSLGSTIFLAASLLVKAILFLIFMIVNIIAISDFSKLKNLKAAMADDIKKSYIFVTKC</sequence>
<keyword evidence="1" id="KW-0472">Membrane</keyword>
<dbReference type="Proteomes" id="UP000290602">
    <property type="component" value="Unassembled WGS sequence"/>
</dbReference>
<evidence type="ECO:0000313" key="3">
    <source>
        <dbReference type="Proteomes" id="UP000290602"/>
    </source>
</evidence>
<proteinExistence type="predicted"/>
<organism evidence="2 3">
    <name type="scientific">Levilactobacillus suantsaii</name>
    <dbReference type="NCBI Taxonomy" id="2292255"/>
    <lineage>
        <taxon>Bacteria</taxon>
        <taxon>Bacillati</taxon>
        <taxon>Bacillota</taxon>
        <taxon>Bacilli</taxon>
        <taxon>Lactobacillales</taxon>
        <taxon>Lactobacillaceae</taxon>
        <taxon>Levilactobacillus</taxon>
    </lineage>
</organism>
<gene>
    <name evidence="2" type="ORF">DXH47_10755</name>
</gene>
<dbReference type="EMBL" id="QXIL01000032">
    <property type="protein sequence ID" value="RXI76441.1"/>
    <property type="molecule type" value="Genomic_DNA"/>
</dbReference>
<keyword evidence="1" id="KW-1133">Transmembrane helix</keyword>
<evidence type="ECO:0000256" key="1">
    <source>
        <dbReference type="SAM" id="Phobius"/>
    </source>
</evidence>
<accession>A0A4Q0VH90</accession>
<feature type="transmembrane region" description="Helical" evidence="1">
    <location>
        <begin position="33"/>
        <end position="50"/>
    </location>
</feature>
<protein>
    <submittedName>
        <fullName evidence="2">Uncharacterized protein</fullName>
    </submittedName>
</protein>
<comment type="caution">
    <text evidence="2">The sequence shown here is derived from an EMBL/GenBank/DDBJ whole genome shotgun (WGS) entry which is preliminary data.</text>
</comment>
<name>A0A4Q0VH90_9LACO</name>
<reference evidence="2 3" key="1">
    <citation type="submission" date="2018-08" db="EMBL/GenBank/DDBJ databases">
        <title>Lactobacillus suantsai sp. nov., isolated from traditional fermented suan-tsai in Taiwan.</title>
        <authorList>
            <person name="Huang C.-H."/>
        </authorList>
    </citation>
    <scope>NUCLEOTIDE SEQUENCE [LARGE SCALE GENOMIC DNA]</scope>
    <source>
        <strain evidence="2 3">BCRC 12945</strain>
    </source>
</reference>
<keyword evidence="3" id="KW-1185">Reference proteome</keyword>
<dbReference type="AlphaFoldDB" id="A0A4Q0VH90"/>
<feature type="transmembrane region" description="Helical" evidence="1">
    <location>
        <begin position="7"/>
        <end position="27"/>
    </location>
</feature>
<evidence type="ECO:0000313" key="2">
    <source>
        <dbReference type="EMBL" id="RXI76441.1"/>
    </source>
</evidence>
<keyword evidence="1" id="KW-0812">Transmembrane</keyword>